<name>A0A5C6CI73_9BACT</name>
<dbReference type="InterPro" id="IPR038678">
    <property type="entry name" value="Spondin_N_sf"/>
</dbReference>
<evidence type="ECO:0000313" key="2">
    <source>
        <dbReference type="EMBL" id="TWU23785.1"/>
    </source>
</evidence>
<dbReference type="NCBIfam" id="NF038123">
    <property type="entry name" value="NF038123_dom"/>
    <property type="match status" value="1"/>
</dbReference>
<dbReference type="InterPro" id="IPR009465">
    <property type="entry name" value="Spondin_N"/>
</dbReference>
<dbReference type="RefSeq" id="WP_197530822.1">
    <property type="nucleotide sequence ID" value="NZ_SJPS01000006.1"/>
</dbReference>
<protein>
    <recommendedName>
        <fullName evidence="1">Ice-binding protein C-terminal domain-containing protein</fullName>
    </recommendedName>
</protein>
<comment type="caution">
    <text evidence="2">The sequence shown here is derived from an EMBL/GenBank/DDBJ whole genome shotgun (WGS) entry which is preliminary data.</text>
</comment>
<keyword evidence="3" id="KW-1185">Reference proteome</keyword>
<dbReference type="Proteomes" id="UP000318437">
    <property type="component" value="Unassembled WGS sequence"/>
</dbReference>
<dbReference type="AlphaFoldDB" id="A0A5C6CI73"/>
<evidence type="ECO:0000259" key="1">
    <source>
        <dbReference type="Pfam" id="PF07589"/>
    </source>
</evidence>
<reference evidence="2 3" key="1">
    <citation type="submission" date="2019-02" db="EMBL/GenBank/DDBJ databases">
        <title>Deep-cultivation of Planctomycetes and their phenomic and genomic characterization uncovers novel biology.</title>
        <authorList>
            <person name="Wiegand S."/>
            <person name="Jogler M."/>
            <person name="Boedeker C."/>
            <person name="Pinto D."/>
            <person name="Vollmers J."/>
            <person name="Rivas-Marin E."/>
            <person name="Kohn T."/>
            <person name="Peeters S.H."/>
            <person name="Heuer A."/>
            <person name="Rast P."/>
            <person name="Oberbeckmann S."/>
            <person name="Bunk B."/>
            <person name="Jeske O."/>
            <person name="Meyerdierks A."/>
            <person name="Storesund J.E."/>
            <person name="Kallscheuer N."/>
            <person name="Luecker S."/>
            <person name="Lage O.M."/>
            <person name="Pohl T."/>
            <person name="Merkel B.J."/>
            <person name="Hornburger P."/>
            <person name="Mueller R.-W."/>
            <person name="Bruemmer F."/>
            <person name="Labrenz M."/>
            <person name="Spormann A.M."/>
            <person name="Op Den Camp H."/>
            <person name="Overmann J."/>
            <person name="Amann R."/>
            <person name="Jetten M.S.M."/>
            <person name="Mascher T."/>
            <person name="Medema M.H."/>
            <person name="Devos D.P."/>
            <person name="Kaster A.-K."/>
            <person name="Ovreas L."/>
            <person name="Rohde M."/>
            <person name="Galperin M.Y."/>
            <person name="Jogler C."/>
        </authorList>
    </citation>
    <scope>NUCLEOTIDE SEQUENCE [LARGE SCALE GENOMIC DNA]</scope>
    <source>
        <strain evidence="2 3">Pla144</strain>
    </source>
</reference>
<dbReference type="InterPro" id="IPR013424">
    <property type="entry name" value="Ice-binding_C"/>
</dbReference>
<accession>A0A5C6CI73</accession>
<dbReference type="EMBL" id="SJPS01000006">
    <property type="protein sequence ID" value="TWU23785.1"/>
    <property type="molecule type" value="Genomic_DNA"/>
</dbReference>
<dbReference type="Gene3D" id="2.60.40.2130">
    <property type="entry name" value="F-spondin domain"/>
    <property type="match status" value="1"/>
</dbReference>
<evidence type="ECO:0000313" key="3">
    <source>
        <dbReference type="Proteomes" id="UP000318437"/>
    </source>
</evidence>
<feature type="domain" description="Ice-binding protein C-terminal" evidence="1">
    <location>
        <begin position="253"/>
        <end position="275"/>
    </location>
</feature>
<dbReference type="Pfam" id="PF07589">
    <property type="entry name" value="PEP-CTERM"/>
    <property type="match status" value="1"/>
</dbReference>
<proteinExistence type="predicted"/>
<organism evidence="2 3">
    <name type="scientific">Bythopirellula polymerisocia</name>
    <dbReference type="NCBI Taxonomy" id="2528003"/>
    <lineage>
        <taxon>Bacteria</taxon>
        <taxon>Pseudomonadati</taxon>
        <taxon>Planctomycetota</taxon>
        <taxon>Planctomycetia</taxon>
        <taxon>Pirellulales</taxon>
        <taxon>Lacipirellulaceae</taxon>
        <taxon>Bythopirellula</taxon>
    </lineage>
</organism>
<gene>
    <name evidence="2" type="ORF">Pla144_39600</name>
</gene>
<sequence>MIFRTMRIYSWAFSHVGVLFAMLFAIVNFASAEIVQLRVTAENLSPTNSVSVAPLRVGFNNGTFDAFDEGAAPFLLGFSAIADAPIVTIAEGGSGSNWFPAFTAADPTATLGTVAPGGPFVPGAIASEIFTIDTDLNPFFTFGAMVVPSNDFFIGNDSPSEFRLFDNDGNLLINTINQTASQIWDAGSEQEIAENAAFLEIGTNSQRVSQDGTVEFDFATLGTVFNGLTTGAGYVFDSQLTASTPIFRISFETIPEPASLALATSGVLGLLLRRRTR</sequence>